<evidence type="ECO:0000259" key="4">
    <source>
        <dbReference type="Pfam" id="PF00127"/>
    </source>
</evidence>
<gene>
    <name evidence="5" type="ORF">ACFSQJ_06980</name>
</gene>
<dbReference type="RefSeq" id="WP_377766239.1">
    <property type="nucleotide sequence ID" value="NZ_JBHULB010000007.1"/>
</dbReference>
<dbReference type="Gene3D" id="2.60.40.420">
    <property type="entry name" value="Cupredoxins - blue copper proteins"/>
    <property type="match status" value="1"/>
</dbReference>
<organism evidence="5 6">
    <name type="scientific">Croceitalea marina</name>
    <dbReference type="NCBI Taxonomy" id="1775166"/>
    <lineage>
        <taxon>Bacteria</taxon>
        <taxon>Pseudomonadati</taxon>
        <taxon>Bacteroidota</taxon>
        <taxon>Flavobacteriia</taxon>
        <taxon>Flavobacteriales</taxon>
        <taxon>Flavobacteriaceae</taxon>
        <taxon>Croceitalea</taxon>
    </lineage>
</organism>
<protein>
    <submittedName>
        <fullName evidence="5">Plastocyanin/azurin family copper-binding protein</fullName>
    </submittedName>
</protein>
<evidence type="ECO:0000256" key="2">
    <source>
        <dbReference type="ARBA" id="ARBA00023008"/>
    </source>
</evidence>
<feature type="signal peptide" evidence="3">
    <location>
        <begin position="1"/>
        <end position="20"/>
    </location>
</feature>
<dbReference type="SUPFAM" id="SSF49503">
    <property type="entry name" value="Cupredoxins"/>
    <property type="match status" value="1"/>
</dbReference>
<evidence type="ECO:0000313" key="5">
    <source>
        <dbReference type="EMBL" id="MFD2586668.1"/>
    </source>
</evidence>
<accession>A0ABW5MWD5</accession>
<keyword evidence="3" id="KW-0732">Signal</keyword>
<comment type="caution">
    <text evidence="5">The sequence shown here is derived from an EMBL/GenBank/DDBJ whole genome shotgun (WGS) entry which is preliminary data.</text>
</comment>
<keyword evidence="6" id="KW-1185">Reference proteome</keyword>
<dbReference type="EMBL" id="JBHULB010000007">
    <property type="protein sequence ID" value="MFD2586668.1"/>
    <property type="molecule type" value="Genomic_DNA"/>
</dbReference>
<evidence type="ECO:0000256" key="1">
    <source>
        <dbReference type="ARBA" id="ARBA00022723"/>
    </source>
</evidence>
<feature type="domain" description="Blue (type 1) copper" evidence="4">
    <location>
        <begin position="41"/>
        <end position="121"/>
    </location>
</feature>
<name>A0ABW5MWD5_9FLAO</name>
<proteinExistence type="predicted"/>
<dbReference type="InterPro" id="IPR000923">
    <property type="entry name" value="BlueCu_1"/>
</dbReference>
<evidence type="ECO:0000313" key="6">
    <source>
        <dbReference type="Proteomes" id="UP001597526"/>
    </source>
</evidence>
<keyword evidence="2" id="KW-0186">Copper</keyword>
<evidence type="ECO:0000256" key="3">
    <source>
        <dbReference type="SAM" id="SignalP"/>
    </source>
</evidence>
<dbReference type="Proteomes" id="UP001597526">
    <property type="component" value="Unassembled WGS sequence"/>
</dbReference>
<keyword evidence="1" id="KW-0479">Metal-binding</keyword>
<dbReference type="InterPro" id="IPR008972">
    <property type="entry name" value="Cupredoxin"/>
</dbReference>
<sequence>MKKVIAILVLAVGSVFTVNAQDKMMKDKMVDKAVKTIALEQTEGEFTQKQVTVSAGTYVFEIANNGVDHNVGFVLVEKGKDISKPENHIQTAYVTAPVGTNSSQTSKPTTLSKGEYVYFCPLNPTATDNTLIVK</sequence>
<feature type="chain" id="PRO_5045537188" evidence="3">
    <location>
        <begin position="21"/>
        <end position="134"/>
    </location>
</feature>
<dbReference type="Pfam" id="PF00127">
    <property type="entry name" value="Copper-bind"/>
    <property type="match status" value="1"/>
</dbReference>
<reference evidence="6" key="1">
    <citation type="journal article" date="2019" name="Int. J. Syst. Evol. Microbiol.">
        <title>The Global Catalogue of Microorganisms (GCM) 10K type strain sequencing project: providing services to taxonomists for standard genome sequencing and annotation.</title>
        <authorList>
            <consortium name="The Broad Institute Genomics Platform"/>
            <consortium name="The Broad Institute Genome Sequencing Center for Infectious Disease"/>
            <person name="Wu L."/>
            <person name="Ma J."/>
        </authorList>
    </citation>
    <scope>NUCLEOTIDE SEQUENCE [LARGE SCALE GENOMIC DNA]</scope>
    <source>
        <strain evidence="6">KCTC 52368</strain>
    </source>
</reference>